<keyword evidence="1" id="KW-1133">Transmembrane helix</keyword>
<dbReference type="Proteomes" id="UP000608522">
    <property type="component" value="Unassembled WGS sequence"/>
</dbReference>
<feature type="transmembrane region" description="Helical" evidence="1">
    <location>
        <begin position="47"/>
        <end position="63"/>
    </location>
</feature>
<reference evidence="3" key="1">
    <citation type="submission" date="2023-07" db="EMBL/GenBank/DDBJ databases">
        <title>Whole genome shotgun sequence of Streptomyces spororaveus NBRC 15456.</title>
        <authorList>
            <person name="Komaki H."/>
            <person name="Tamura T."/>
        </authorList>
    </citation>
    <scope>NUCLEOTIDE SEQUENCE [LARGE SCALE GENOMIC DNA]</scope>
    <source>
        <strain evidence="3">NBRC 15456</strain>
    </source>
</reference>
<keyword evidence="1" id="KW-0472">Membrane</keyword>
<evidence type="ECO:0000313" key="3">
    <source>
        <dbReference type="Proteomes" id="UP000608522"/>
    </source>
</evidence>
<comment type="caution">
    <text evidence="2">The sequence shown here is derived from an EMBL/GenBank/DDBJ whole genome shotgun (WGS) entry which is preliminary data.</text>
</comment>
<organism evidence="2 3">
    <name type="scientific">Streptomyces spororaveus</name>
    <dbReference type="NCBI Taxonomy" id="284039"/>
    <lineage>
        <taxon>Bacteria</taxon>
        <taxon>Bacillati</taxon>
        <taxon>Actinomycetota</taxon>
        <taxon>Actinomycetes</taxon>
        <taxon>Kitasatosporales</taxon>
        <taxon>Streptomycetaceae</taxon>
        <taxon>Streptomyces</taxon>
    </lineage>
</organism>
<sequence length="274" mass="30467">MVMGNGFRYRAERISLGAMATAGIGVLLADVLGWLDRMAPGGTLPKITLLILSTVTLFLLMEFDRLKVLDSISTQISGLTLDGLTGELRRQHYLGVTRVHPEFPTAEFKRLVGGARREVAVLQTWIPNLDGLETELEKAVTEREVEVRILLVHPKSAVVDLRDQALRNTSSSVSVDASLDILHRLHGRLPRELQGKLKVRVYNSLPSIAVYKADEHYLVSSFLHGQLAIESTQIEIDGCDSVMGRQVQKELDTLWDIGHEVDLRDPARSIDISQ</sequence>
<protein>
    <submittedName>
        <fullName evidence="2">Uncharacterized protein</fullName>
    </submittedName>
</protein>
<keyword evidence="1" id="KW-0812">Transmembrane</keyword>
<name>A0ABQ3TGF7_9ACTN</name>
<gene>
    <name evidence="2" type="ORF">Sspor_50580</name>
</gene>
<dbReference type="EMBL" id="BNED01000005">
    <property type="protein sequence ID" value="GHI79497.1"/>
    <property type="molecule type" value="Genomic_DNA"/>
</dbReference>
<evidence type="ECO:0000256" key="1">
    <source>
        <dbReference type="SAM" id="Phobius"/>
    </source>
</evidence>
<evidence type="ECO:0000313" key="2">
    <source>
        <dbReference type="EMBL" id="GHI79497.1"/>
    </source>
</evidence>
<keyword evidence="3" id="KW-1185">Reference proteome</keyword>
<feature type="transmembrane region" description="Helical" evidence="1">
    <location>
        <begin position="16"/>
        <end position="35"/>
    </location>
</feature>
<accession>A0ABQ3TGF7</accession>
<proteinExistence type="predicted"/>